<organism evidence="1 2">
    <name type="scientific">Sphingomonas agrestis</name>
    <dbReference type="NCBI Taxonomy" id="3080540"/>
    <lineage>
        <taxon>Bacteria</taxon>
        <taxon>Pseudomonadati</taxon>
        <taxon>Pseudomonadota</taxon>
        <taxon>Alphaproteobacteria</taxon>
        <taxon>Sphingomonadales</taxon>
        <taxon>Sphingomonadaceae</taxon>
        <taxon>Sphingomonas</taxon>
    </lineage>
</organism>
<dbReference type="EMBL" id="JAWJEJ010000001">
    <property type="protein sequence ID" value="MDV3457685.1"/>
    <property type="molecule type" value="Genomic_DNA"/>
</dbReference>
<reference evidence="1 2" key="1">
    <citation type="submission" date="2023-10" db="EMBL/GenBank/DDBJ databases">
        <title>Sphingomonas sp. HF-S4 16S ribosomal RNA gene Genome sequencing and assembly.</title>
        <authorList>
            <person name="Lee H."/>
        </authorList>
    </citation>
    <scope>NUCLEOTIDE SEQUENCE [LARGE SCALE GENOMIC DNA]</scope>
    <source>
        <strain evidence="1 2">HF-S4</strain>
    </source>
</reference>
<dbReference type="RefSeq" id="WP_317226817.1">
    <property type="nucleotide sequence ID" value="NZ_JAWJEJ010000001.1"/>
</dbReference>
<evidence type="ECO:0000313" key="2">
    <source>
        <dbReference type="Proteomes" id="UP001273531"/>
    </source>
</evidence>
<comment type="caution">
    <text evidence="1">The sequence shown here is derived from an EMBL/GenBank/DDBJ whole genome shotgun (WGS) entry which is preliminary data.</text>
</comment>
<gene>
    <name evidence="1" type="ORF">RZN05_11870</name>
</gene>
<name>A0ABU3Y8F8_9SPHN</name>
<accession>A0ABU3Y8F8</accession>
<sequence>MNIIVPIHLEALRVSPSSGQTAKTALYDFTLLGSQPGSAMGDLIASNHFQTAMTKLAVEPGIHIHWSLPRAYTRGVQDEATGQVRYPVVPNRWLVIRFLEDNTKTTDNTAIRLWVLESDAHGSTSENTGSTTKVPWMDDAAALQGLEAHFLGRRIDLQGNWAEPASGIRTTAALGADEVGFLGEMFQATYGYGETFTAYYPNCNSVLGLYDTLDDYFPNPTVGLENNADFTVSYAVMGWVNETSADECNLILNQALAAYQKIIGNKPDFASYLENVFNKNLGWSLSAYDGITDATIPATQGVLSGVLADIEWQIKSPGVGNTSYPSALPSTAGVQVAIGNNTFEAVSVYINAVETGGALASNDDVTSNVEWLLNALQFNQLAKLSAGDVGIGELEQYLHGTAFAATAGGYTWTARQKQDAATPAGQAADNQAILPLYLAKILAQLNTTQRALDAKRSQIAARQKQLFFDWSYHISEIDTNVVTGTGAVSDDVTGNFVVDGLLQLFPALLQAGNFIEAGTPTAPYQPIADPFAVMLPSTFPNEGASELGSYNFNTAANAPAAAFAGMLLQLGTGLDALADGDLTLADGNLAKAATLLQLAATGGANAGSYIASAQVLLSEVKTALQAAQAALAALSTENGLAAQKAQLDAAHTKLAGFIDPTSGVFATALKYTADPGKAPLPPGQSYAGAILKPFGALMSWGSAVGPFPGMKAQMDSFSGQNGQAQNLLDIQAAALYLGFAHFYVHSQYAFKAASAYYLQMAEQEVSNAVAAAAQASQALGAAVTALAGADITALIAGLQTILDTVLPQIDADLTQPTPDVAAALEEIALLLGHSGTANDPNLPAFEATARGANWQAIRQGIADASILVTARLPLAQQAAILNQFLYERISDGYELTTTPADPFALPSEPVMVFAEDADDGLLAPTGRNGAASIVPCRLAGEIVTPASEITYPPVISGLAGALDTGIPELSGTLQALAQESFLLTPELSNVVSAAALEAAAAENQTLHYNNFQEVVLASAPAGLNGKLPYYIAYNWRAGEDPFLPLFIWWETDYRLSKAFQPDTETYPSDFLSQFQLGQYEVELQPQAAAMSNFTPGGTTANSFTFRGLIPLSSASTTSLCSQIQSYCLTYLAYDPGGGPPVQGAPDFAEKQNFYNAYQDYRTRNILSQGLSGFNAGLVQRAQELQIPINIPATWTGEDQRNFALSDFWPTSFLHNQSAGWPVTWSDEGPNFNAYQPGASRVFFNPLRAGFMQMTQITLVDAFGRFVDLPTPNPAQTPASFISENMTAAQPAPDTHYTYLAPRLVQPSRLNFDWVAAATRSGIGSFTEPGSLPAASPICGWLWPNHLDDSLMLYDGTGRPMGSLRTRGTVLHWFPVPGETTVPGADNRSEMLAYFASNVVNPVFQDFVSDFLYTDDSPATDTKFQSFLEVLRKSQQFIVTAAMQQDQALGVLIGQPLVIVQAEIGLEQQGTPYVGLNAQTYPQWNEYGPSFTVTADAYIPYDFGNFNQAGLSAVDVPVRVGMAEIQRKSGDKIPYFDDGVAGYFLDGTWQTLYTPVAMADTPGITSVAVAGNDPLILTPNGTARMLTMVLDPRATAHATTGILPVKALAIPPEQFAAMLDRLEITFLTAPLLVANNPPAMPLPAENGFGWSWVQIGANGSEEAVLTPAQGVTAATFPQTPQMLVDGWLKLHKNM</sequence>
<dbReference type="Proteomes" id="UP001273531">
    <property type="component" value="Unassembled WGS sequence"/>
</dbReference>
<evidence type="ECO:0000313" key="1">
    <source>
        <dbReference type="EMBL" id="MDV3457685.1"/>
    </source>
</evidence>
<protein>
    <submittedName>
        <fullName evidence="1">Uncharacterized protein</fullName>
    </submittedName>
</protein>
<keyword evidence="2" id="KW-1185">Reference proteome</keyword>
<proteinExistence type="predicted"/>